<evidence type="ECO:0000313" key="2">
    <source>
        <dbReference type="WBParaSite" id="ES5_v2.g27407.t1"/>
    </source>
</evidence>
<reference evidence="2" key="1">
    <citation type="submission" date="2022-11" db="UniProtKB">
        <authorList>
            <consortium name="WormBaseParasite"/>
        </authorList>
    </citation>
    <scope>IDENTIFICATION</scope>
</reference>
<organism evidence="1 2">
    <name type="scientific">Panagrolaimus sp. ES5</name>
    <dbReference type="NCBI Taxonomy" id="591445"/>
    <lineage>
        <taxon>Eukaryota</taxon>
        <taxon>Metazoa</taxon>
        <taxon>Ecdysozoa</taxon>
        <taxon>Nematoda</taxon>
        <taxon>Chromadorea</taxon>
        <taxon>Rhabditida</taxon>
        <taxon>Tylenchina</taxon>
        <taxon>Panagrolaimomorpha</taxon>
        <taxon>Panagrolaimoidea</taxon>
        <taxon>Panagrolaimidae</taxon>
        <taxon>Panagrolaimus</taxon>
    </lineage>
</organism>
<name>A0AC34GCI3_9BILA</name>
<protein>
    <submittedName>
        <fullName evidence="2">Uncharacterized protein</fullName>
    </submittedName>
</protein>
<evidence type="ECO:0000313" key="1">
    <source>
        <dbReference type="Proteomes" id="UP000887579"/>
    </source>
</evidence>
<proteinExistence type="predicted"/>
<accession>A0AC34GCI3</accession>
<dbReference type="WBParaSite" id="ES5_v2.g27407.t1">
    <property type="protein sequence ID" value="ES5_v2.g27407.t1"/>
    <property type="gene ID" value="ES5_v2.g27407"/>
</dbReference>
<dbReference type="Proteomes" id="UP000887579">
    <property type="component" value="Unplaced"/>
</dbReference>
<sequence>MDVNKTFSLMPYFGEIMMYVPENFQKDALVILRDANDDLVEDLFDIIDNYPHRVKRGNLGKWLSKSGKKAIDGGRKARTKLGAGVRSAIKSPGIAVPAASTVVKFTAKTAAETAVMTGAYIGIDKLLGKDSNLASLKIFLNGIPSRFLLTVLSFQ</sequence>